<accession>A0A1G9ZFB8</accession>
<comment type="similarity">
    <text evidence="6">Belongs to the HrcA family.</text>
</comment>
<organism evidence="8 9">
    <name type="scientific">Tenuibacillus multivorans</name>
    <dbReference type="NCBI Taxonomy" id="237069"/>
    <lineage>
        <taxon>Bacteria</taxon>
        <taxon>Bacillati</taxon>
        <taxon>Bacillota</taxon>
        <taxon>Bacilli</taxon>
        <taxon>Bacillales</taxon>
        <taxon>Bacillaceae</taxon>
        <taxon>Tenuibacillus</taxon>
    </lineage>
</organism>
<dbReference type="InterPro" id="IPR023120">
    <property type="entry name" value="WHTH_transcript_rep_HrcA_IDD"/>
</dbReference>
<dbReference type="AlphaFoldDB" id="A0A1G9ZFB8"/>
<dbReference type="SUPFAM" id="SSF46785">
    <property type="entry name" value="Winged helix' DNA-binding domain"/>
    <property type="match status" value="1"/>
</dbReference>
<reference evidence="8 9" key="1">
    <citation type="submission" date="2016-10" db="EMBL/GenBank/DDBJ databases">
        <authorList>
            <person name="de Groot N.N."/>
        </authorList>
    </citation>
    <scope>NUCLEOTIDE SEQUENCE [LARGE SCALE GENOMIC DNA]</scope>
    <source>
        <strain evidence="8 9">CGMCC 1.3442</strain>
    </source>
</reference>
<dbReference type="Gene3D" id="3.30.450.40">
    <property type="match status" value="1"/>
</dbReference>
<evidence type="ECO:0000259" key="7">
    <source>
        <dbReference type="Pfam" id="PF01628"/>
    </source>
</evidence>
<dbReference type="InterPro" id="IPR036390">
    <property type="entry name" value="WH_DNA-bd_sf"/>
</dbReference>
<evidence type="ECO:0000313" key="8">
    <source>
        <dbReference type="EMBL" id="SDN19681.1"/>
    </source>
</evidence>
<dbReference type="HAMAP" id="MF_00081">
    <property type="entry name" value="HrcA"/>
    <property type="match status" value="1"/>
</dbReference>
<evidence type="ECO:0000256" key="1">
    <source>
        <dbReference type="ARBA" id="ARBA00022491"/>
    </source>
</evidence>
<evidence type="ECO:0000256" key="5">
    <source>
        <dbReference type="ARBA" id="ARBA00055319"/>
    </source>
</evidence>
<dbReference type="FunFam" id="1.10.10.10:FF:000049">
    <property type="entry name" value="Heat-inducible transcription repressor HrcA"/>
    <property type="match status" value="1"/>
</dbReference>
<dbReference type="STRING" id="237069.SAMN05216498_1663"/>
<dbReference type="GO" id="GO:0045892">
    <property type="term" value="P:negative regulation of DNA-templated transcription"/>
    <property type="evidence" value="ECO:0007669"/>
    <property type="project" value="UniProtKB-UniRule"/>
</dbReference>
<dbReference type="PANTHER" id="PTHR34824:SF1">
    <property type="entry name" value="HEAT-INDUCIBLE TRANSCRIPTION REPRESSOR HRCA"/>
    <property type="match status" value="1"/>
</dbReference>
<evidence type="ECO:0000256" key="4">
    <source>
        <dbReference type="ARBA" id="ARBA00023163"/>
    </source>
</evidence>
<keyword evidence="4 6" id="KW-0804">Transcription</keyword>
<name>A0A1G9ZFB8_9BACI</name>
<comment type="function">
    <text evidence="5 6">Negative regulator of class I heat shock genes (grpE-dnaK-dnaJ and groELS operons). Prevents heat-shock induction of these operons.</text>
</comment>
<sequence>MLTGVIDMLTNRQLLVLKVIIDDFIETAQPVGSRHIAKKDQVSYSPATIRNEMADLEDLGYLEKTHSSSGRIPSEKGYRYYVDHIMSPLQLSKNEVNQIRYSFSNRMMELERVMQNSAHILSELTRYTTIVLGPQVYETKLKQIQIVPLNNQSAIAILVTDKGHVEHRSFAIPGDLDQSDLEKTVNILNEKLAGVPIVYLSQLIETEVKYLLEKYTNDYQKSYELLNQAFFTEQPTNLYVGGKSNILAQPEFTNVERVRALFNIMENEEDIAPLLKATDEGLHIFIGHENKIEAMNKCTLMTATYSLGDNQYGTVALLGPTRMDYAKAVSILDLWSTQMSQSLQKWFNEQ</sequence>
<dbReference type="Pfam" id="PF01628">
    <property type="entry name" value="HrcA"/>
    <property type="match status" value="1"/>
</dbReference>
<gene>
    <name evidence="6" type="primary">hrcA</name>
    <name evidence="8" type="ORF">SAMN05216498_1663</name>
</gene>
<dbReference type="InterPro" id="IPR021153">
    <property type="entry name" value="HrcA_C"/>
</dbReference>
<dbReference type="SUPFAM" id="SSF55781">
    <property type="entry name" value="GAF domain-like"/>
    <property type="match status" value="1"/>
</dbReference>
<dbReference type="PANTHER" id="PTHR34824">
    <property type="entry name" value="HEAT-INDUCIBLE TRANSCRIPTION REPRESSOR HRCA"/>
    <property type="match status" value="1"/>
</dbReference>
<dbReference type="NCBIfam" id="TIGR00331">
    <property type="entry name" value="hrcA"/>
    <property type="match status" value="1"/>
</dbReference>
<feature type="domain" description="Heat-inducible transcription repressor HrcA C-terminal" evidence="7">
    <location>
        <begin position="111"/>
        <end position="329"/>
    </location>
</feature>
<dbReference type="Gene3D" id="1.10.10.10">
    <property type="entry name" value="Winged helix-like DNA-binding domain superfamily/Winged helix DNA-binding domain"/>
    <property type="match status" value="1"/>
</dbReference>
<dbReference type="Proteomes" id="UP000199334">
    <property type="component" value="Unassembled WGS sequence"/>
</dbReference>
<keyword evidence="9" id="KW-1185">Reference proteome</keyword>
<dbReference type="PIRSF" id="PIRSF005485">
    <property type="entry name" value="HrcA"/>
    <property type="match status" value="1"/>
</dbReference>
<dbReference type="InterPro" id="IPR029016">
    <property type="entry name" value="GAF-like_dom_sf"/>
</dbReference>
<keyword evidence="1 6" id="KW-0678">Repressor</keyword>
<dbReference type="EMBL" id="FNIG01000003">
    <property type="protein sequence ID" value="SDN19681.1"/>
    <property type="molecule type" value="Genomic_DNA"/>
</dbReference>
<proteinExistence type="inferred from homology"/>
<evidence type="ECO:0000256" key="2">
    <source>
        <dbReference type="ARBA" id="ARBA00023015"/>
    </source>
</evidence>
<keyword evidence="3 6" id="KW-0346">Stress response</keyword>
<evidence type="ECO:0000256" key="6">
    <source>
        <dbReference type="HAMAP-Rule" id="MF_00081"/>
    </source>
</evidence>
<protein>
    <recommendedName>
        <fullName evidence="6">Heat-inducible transcription repressor HrcA</fullName>
    </recommendedName>
</protein>
<evidence type="ECO:0000313" key="9">
    <source>
        <dbReference type="Proteomes" id="UP000199334"/>
    </source>
</evidence>
<dbReference type="GO" id="GO:0003677">
    <property type="term" value="F:DNA binding"/>
    <property type="evidence" value="ECO:0007669"/>
    <property type="project" value="InterPro"/>
</dbReference>
<keyword evidence="2 6" id="KW-0805">Transcription regulation</keyword>
<evidence type="ECO:0000256" key="3">
    <source>
        <dbReference type="ARBA" id="ARBA00023016"/>
    </source>
</evidence>
<dbReference type="InterPro" id="IPR036388">
    <property type="entry name" value="WH-like_DNA-bd_sf"/>
</dbReference>
<dbReference type="Gene3D" id="3.30.390.60">
    <property type="entry name" value="Heat-inducible transcription repressor hrca homolog, domain 3"/>
    <property type="match status" value="1"/>
</dbReference>
<dbReference type="InterPro" id="IPR002571">
    <property type="entry name" value="HrcA"/>
</dbReference>